<name>G4VAW9_SCHMA</name>
<proteinExistence type="predicted"/>
<evidence type="ECO:0000313" key="1">
    <source>
        <dbReference type="Proteomes" id="UP000008854"/>
    </source>
</evidence>
<reference evidence="2" key="2">
    <citation type="submission" date="2019-01" db="UniProtKB">
        <authorList>
            <consortium name="WormBaseParasite"/>
        </authorList>
    </citation>
    <scope>IDENTIFICATION</scope>
    <source>
        <strain evidence="2">Puerto Rican</strain>
    </source>
</reference>
<dbReference type="HOGENOM" id="CLU_2471867_0_0_1"/>
<dbReference type="WBParaSite" id="Smp_200910.1">
    <property type="protein sequence ID" value="Smp_200910.1"/>
    <property type="gene ID" value="Smp_200910"/>
</dbReference>
<dbReference type="RefSeq" id="XP_018648413.1">
    <property type="nucleotide sequence ID" value="XM_018793952.1"/>
</dbReference>
<keyword evidence="1" id="KW-1185">Reference proteome</keyword>
<accession>G4VAW9</accession>
<protein>
    <submittedName>
        <fullName evidence="2">Smp_200910</fullName>
    </submittedName>
</protein>
<dbReference type="GeneID" id="29830445"/>
<dbReference type="Proteomes" id="UP000008854">
    <property type="component" value="Unassembled WGS sequence"/>
</dbReference>
<evidence type="ECO:0000313" key="2">
    <source>
        <dbReference type="WBParaSite" id="Smp_200910.1"/>
    </source>
</evidence>
<dbReference type="AlphaFoldDB" id="G4VAW9"/>
<organism evidence="1 2">
    <name type="scientific">Schistosoma mansoni</name>
    <name type="common">Blood fluke</name>
    <dbReference type="NCBI Taxonomy" id="6183"/>
    <lineage>
        <taxon>Eukaryota</taxon>
        <taxon>Metazoa</taxon>
        <taxon>Spiralia</taxon>
        <taxon>Lophotrochozoa</taxon>
        <taxon>Platyhelminthes</taxon>
        <taxon>Trematoda</taxon>
        <taxon>Digenea</taxon>
        <taxon>Strigeidida</taxon>
        <taxon>Schistosomatoidea</taxon>
        <taxon>Schistosomatidae</taxon>
        <taxon>Schistosoma</taxon>
    </lineage>
</organism>
<dbReference type="KEGG" id="smm:Smp_200910"/>
<dbReference type="CTD" id="29830445"/>
<reference evidence="1" key="1">
    <citation type="journal article" date="2012" name="PLoS Negl. Trop. Dis.">
        <title>A systematically improved high quality genome and transcriptome of the human blood fluke Schistosoma mansoni.</title>
        <authorList>
            <person name="Protasio A.V."/>
            <person name="Tsai I.J."/>
            <person name="Babbage A."/>
            <person name="Nichol S."/>
            <person name="Hunt M."/>
            <person name="Aslett M.A."/>
            <person name="De Silva N."/>
            <person name="Velarde G.S."/>
            <person name="Anderson T.J."/>
            <person name="Clark R.C."/>
            <person name="Davidson C."/>
            <person name="Dillon G.P."/>
            <person name="Holroyd N.E."/>
            <person name="LoVerde P.T."/>
            <person name="Lloyd C."/>
            <person name="McQuillan J."/>
            <person name="Oliveira G."/>
            <person name="Otto T.D."/>
            <person name="Parker-Manuel S.J."/>
            <person name="Quail M.A."/>
            <person name="Wilson R.A."/>
            <person name="Zerlotini A."/>
            <person name="Dunne D.W."/>
            <person name="Berriman M."/>
        </authorList>
    </citation>
    <scope>NUCLEOTIDE SEQUENCE [LARGE SCALE GENOMIC DNA]</scope>
    <source>
        <strain evidence="1">Puerto Rican</strain>
    </source>
</reference>
<sequence>MNIIPRLLYLGNRVRLEFGHLNVPLSMYSFCQANSKSEVSFSHVRTLFITLLSHITHISFGWDNIVILLSGISLFMCSLYSKLNQSSP</sequence>
<dbReference type="InParanoid" id="G4VAW9"/>